<feature type="region of interest" description="Disordered" evidence="1">
    <location>
        <begin position="78"/>
        <end position="104"/>
    </location>
</feature>
<feature type="compositionally biased region" description="Polar residues" evidence="1">
    <location>
        <begin position="321"/>
        <end position="330"/>
    </location>
</feature>
<feature type="compositionally biased region" description="Basic and acidic residues" evidence="1">
    <location>
        <begin position="204"/>
        <end position="214"/>
    </location>
</feature>
<sequence>MQTHRDRSFGILSDLRIWNAYLSLFLDYNVFRVRAASNVSKSVSVLDFSGKEKSFKPPRRLSNPLKAAVSPLPRPMAATTPISENRIKLSNGGQGKNATPVSDVSKPASQRKFSVLSSASYWLTQIKLSESAAKHSVSVGFFKLAMEAGCEPLQRLTDELKSYAKRHNLAELGESCKDLLRSYNISEDVAQLQVSETCFQVPEESTRSSDEDVHSSSSTTVAKKLKPKALNSETFQAQKVNTQNKVSANKNKGSAGNNSGNLKSVANPANIQKKAQTPSKKEAHKVNEKIKNQGNKSVGDKDSVDSVPVKEVQQFGKENVDAQQTEESVE</sequence>
<dbReference type="PANTHER" id="PTHR34468:SF2">
    <property type="entry name" value="MICROTUBULE-ASSOCIATED FUTSCH-LIKE PROTEIN"/>
    <property type="match status" value="1"/>
</dbReference>
<accession>A0A7J7MYG3</accession>
<evidence type="ECO:0000313" key="3">
    <source>
        <dbReference type="Proteomes" id="UP000541444"/>
    </source>
</evidence>
<comment type="caution">
    <text evidence="2">The sequence shown here is derived from an EMBL/GenBank/DDBJ whole genome shotgun (WGS) entry which is preliminary data.</text>
</comment>
<feature type="region of interest" description="Disordered" evidence="1">
    <location>
        <begin position="203"/>
        <end position="330"/>
    </location>
</feature>
<gene>
    <name evidence="2" type="ORF">GIB67_033049</name>
</gene>
<name>A0A7J7MYG3_9MAGN</name>
<dbReference type="EMBL" id="JACGCM010001183">
    <property type="protein sequence ID" value="KAF6159965.1"/>
    <property type="molecule type" value="Genomic_DNA"/>
</dbReference>
<keyword evidence="3" id="KW-1185">Reference proteome</keyword>
<organism evidence="2 3">
    <name type="scientific">Kingdonia uniflora</name>
    <dbReference type="NCBI Taxonomy" id="39325"/>
    <lineage>
        <taxon>Eukaryota</taxon>
        <taxon>Viridiplantae</taxon>
        <taxon>Streptophyta</taxon>
        <taxon>Embryophyta</taxon>
        <taxon>Tracheophyta</taxon>
        <taxon>Spermatophyta</taxon>
        <taxon>Magnoliopsida</taxon>
        <taxon>Ranunculales</taxon>
        <taxon>Circaeasteraceae</taxon>
        <taxon>Kingdonia</taxon>
    </lineage>
</organism>
<evidence type="ECO:0000256" key="1">
    <source>
        <dbReference type="SAM" id="MobiDB-lite"/>
    </source>
</evidence>
<dbReference type="PANTHER" id="PTHR34468">
    <property type="entry name" value="MICROTUBULE-ASSOCIATED FUTSCH-LIKE PROTEIN"/>
    <property type="match status" value="1"/>
</dbReference>
<dbReference type="OrthoDB" id="1930709at2759"/>
<proteinExistence type="predicted"/>
<feature type="compositionally biased region" description="Polar residues" evidence="1">
    <location>
        <begin position="231"/>
        <end position="246"/>
    </location>
</feature>
<evidence type="ECO:0000313" key="2">
    <source>
        <dbReference type="EMBL" id="KAF6159965.1"/>
    </source>
</evidence>
<feature type="compositionally biased region" description="Basic and acidic residues" evidence="1">
    <location>
        <begin position="279"/>
        <end position="291"/>
    </location>
</feature>
<feature type="compositionally biased region" description="Low complexity" evidence="1">
    <location>
        <begin position="247"/>
        <end position="261"/>
    </location>
</feature>
<protein>
    <submittedName>
        <fullName evidence="2">Uncharacterized protein</fullName>
    </submittedName>
</protein>
<feature type="compositionally biased region" description="Polar residues" evidence="1">
    <location>
        <begin position="262"/>
        <end position="278"/>
    </location>
</feature>
<reference evidence="2 3" key="1">
    <citation type="journal article" date="2020" name="IScience">
        <title>Genome Sequencing of the Endangered Kingdonia uniflora (Circaeasteraceae, Ranunculales) Reveals Potential Mechanisms of Evolutionary Specialization.</title>
        <authorList>
            <person name="Sun Y."/>
            <person name="Deng T."/>
            <person name="Zhang A."/>
            <person name="Moore M.J."/>
            <person name="Landis J.B."/>
            <person name="Lin N."/>
            <person name="Zhang H."/>
            <person name="Zhang X."/>
            <person name="Huang J."/>
            <person name="Zhang X."/>
            <person name="Sun H."/>
            <person name="Wang H."/>
        </authorList>
    </citation>
    <scope>NUCLEOTIDE SEQUENCE [LARGE SCALE GENOMIC DNA]</scope>
    <source>
        <strain evidence="2">TB1705</strain>
        <tissue evidence="2">Leaf</tissue>
    </source>
</reference>
<dbReference type="Proteomes" id="UP000541444">
    <property type="component" value="Unassembled WGS sequence"/>
</dbReference>
<dbReference type="AlphaFoldDB" id="A0A7J7MYG3"/>